<dbReference type="EMBL" id="JBBNAF010000006">
    <property type="protein sequence ID" value="KAK9135082.1"/>
    <property type="molecule type" value="Genomic_DNA"/>
</dbReference>
<keyword evidence="2" id="KW-1185">Reference proteome</keyword>
<reference evidence="1 2" key="1">
    <citation type="submission" date="2024-01" db="EMBL/GenBank/DDBJ databases">
        <title>Genome assemblies of Stephania.</title>
        <authorList>
            <person name="Yang L."/>
        </authorList>
    </citation>
    <scope>NUCLEOTIDE SEQUENCE [LARGE SCALE GENOMIC DNA]</scope>
    <source>
        <strain evidence="1">YNDBR</strain>
        <tissue evidence="1">Leaf</tissue>
    </source>
</reference>
<evidence type="ECO:0000313" key="2">
    <source>
        <dbReference type="Proteomes" id="UP001420932"/>
    </source>
</evidence>
<accession>A0AAP0P8R3</accession>
<evidence type="ECO:0008006" key="3">
    <source>
        <dbReference type="Google" id="ProtNLM"/>
    </source>
</evidence>
<evidence type="ECO:0000313" key="1">
    <source>
        <dbReference type="EMBL" id="KAK9135082.1"/>
    </source>
</evidence>
<proteinExistence type="predicted"/>
<dbReference type="AlphaFoldDB" id="A0AAP0P8R3"/>
<organism evidence="1 2">
    <name type="scientific">Stephania yunnanensis</name>
    <dbReference type="NCBI Taxonomy" id="152371"/>
    <lineage>
        <taxon>Eukaryota</taxon>
        <taxon>Viridiplantae</taxon>
        <taxon>Streptophyta</taxon>
        <taxon>Embryophyta</taxon>
        <taxon>Tracheophyta</taxon>
        <taxon>Spermatophyta</taxon>
        <taxon>Magnoliopsida</taxon>
        <taxon>Ranunculales</taxon>
        <taxon>Menispermaceae</taxon>
        <taxon>Menispermoideae</taxon>
        <taxon>Cissampelideae</taxon>
        <taxon>Stephania</taxon>
    </lineage>
</organism>
<dbReference type="Proteomes" id="UP001420932">
    <property type="component" value="Unassembled WGS sequence"/>
</dbReference>
<name>A0AAP0P8R3_9MAGN</name>
<comment type="caution">
    <text evidence="1">The sequence shown here is derived from an EMBL/GenBank/DDBJ whole genome shotgun (WGS) entry which is preliminary data.</text>
</comment>
<sequence>MGAGSLTSNPVFHARTKNIEMDLHFVRDKVISKQLEVRFVPNLDQTADCMTKALAQQRFNFFQGKIGIIDLP</sequence>
<protein>
    <recommendedName>
        <fullName evidence="3">Copia protein</fullName>
    </recommendedName>
</protein>
<dbReference type="CDD" id="cd09272">
    <property type="entry name" value="RNase_HI_RT_Ty1"/>
    <property type="match status" value="1"/>
</dbReference>
<gene>
    <name evidence="1" type="ORF">Syun_014412</name>
</gene>